<dbReference type="PANTHER" id="PTHR45664">
    <property type="entry name" value="PROTEIN ZERKNUELLT 1-RELATED"/>
    <property type="match status" value="1"/>
</dbReference>
<accession>A0A8B8HLK9</accession>
<dbReference type="CDD" id="cd00086">
    <property type="entry name" value="homeodomain"/>
    <property type="match status" value="1"/>
</dbReference>
<dbReference type="Proteomes" id="UP001652626">
    <property type="component" value="Chromosome 12"/>
</dbReference>
<sequence length="371" mass="42433">MSVSTSMTNSNLYPNSSSDSQWNQDSSNVNPPSETQYLVAEQQYRINPVTCNGSSATYNTQKVNNVNNLNCVNGQMPFNPPHYASTCVSNTLTGQDIRFQNTYNGLNNAGIIPGSHNVQLVPSVGNTWAPPVGRRDRLVSRQTWNSPKPISGGVKKAKRIRTAFTSQQMMELENEYVRTRYLDRSRRIELSEILKLNERTIKIWFQNRRMKEKKDRTENLEDTEATSTTEISPEHGRQMIMYDPYPHNGVYNRNIYVEQYPVVSAGMIAQQTGVPPLVEHVENAPMNSYSTFVVENNLQLSEFDMQYRQMNMEMHGYSINDKNEETECIDEPLEDSSHHSENSTNDASATEPHTQNWDLSWIRSIDIDEEL</sequence>
<dbReference type="GO" id="GO:0000978">
    <property type="term" value="F:RNA polymerase II cis-regulatory region sequence-specific DNA binding"/>
    <property type="evidence" value="ECO:0007669"/>
    <property type="project" value="TreeGrafter"/>
</dbReference>
<dbReference type="Pfam" id="PF00046">
    <property type="entry name" value="Homeodomain"/>
    <property type="match status" value="1"/>
</dbReference>
<feature type="region of interest" description="Disordered" evidence="7">
    <location>
        <begin position="1"/>
        <end position="32"/>
    </location>
</feature>
<evidence type="ECO:0000313" key="10">
    <source>
        <dbReference type="RefSeq" id="XP_026485602.2"/>
    </source>
</evidence>
<comment type="subcellular location">
    <subcellularLocation>
        <location evidence="1 5 6">Nucleus</location>
    </subcellularLocation>
</comment>
<dbReference type="InterPro" id="IPR009057">
    <property type="entry name" value="Homeodomain-like_sf"/>
</dbReference>
<dbReference type="InterPro" id="IPR001356">
    <property type="entry name" value="HD"/>
</dbReference>
<dbReference type="OMA" id="MELENEY"/>
<evidence type="ECO:0000256" key="3">
    <source>
        <dbReference type="ARBA" id="ARBA00023155"/>
    </source>
</evidence>
<dbReference type="GO" id="GO:0005634">
    <property type="term" value="C:nucleus"/>
    <property type="evidence" value="ECO:0007669"/>
    <property type="project" value="UniProtKB-SubCell"/>
</dbReference>
<evidence type="ECO:0000259" key="8">
    <source>
        <dbReference type="PROSITE" id="PS50071"/>
    </source>
</evidence>
<feature type="DNA-binding region" description="Homeobox" evidence="5">
    <location>
        <begin position="157"/>
        <end position="216"/>
    </location>
</feature>
<feature type="compositionally biased region" description="Polar residues" evidence="7">
    <location>
        <begin position="342"/>
        <end position="353"/>
    </location>
</feature>
<feature type="region of interest" description="Disordered" evidence="7">
    <location>
        <begin position="331"/>
        <end position="353"/>
    </location>
</feature>
<dbReference type="PANTHER" id="PTHR45664:SF12">
    <property type="entry name" value="PANCREAS_DUODENUM HOMEOBOX PROTEIN 1"/>
    <property type="match status" value="1"/>
</dbReference>
<dbReference type="SMART" id="SM00389">
    <property type="entry name" value="HOX"/>
    <property type="match status" value="1"/>
</dbReference>
<feature type="compositionally biased region" description="Low complexity" evidence="7">
    <location>
        <begin position="15"/>
        <end position="28"/>
    </location>
</feature>
<dbReference type="AlphaFoldDB" id="A0A8B8HLK9"/>
<dbReference type="PROSITE" id="PS00027">
    <property type="entry name" value="HOMEOBOX_1"/>
    <property type="match status" value="1"/>
</dbReference>
<dbReference type="InterPro" id="IPR020479">
    <property type="entry name" value="HD_metazoa"/>
</dbReference>
<proteinExistence type="predicted"/>
<keyword evidence="9" id="KW-1185">Reference proteome</keyword>
<keyword evidence="2 5" id="KW-0238">DNA-binding</keyword>
<evidence type="ECO:0000256" key="2">
    <source>
        <dbReference type="ARBA" id="ARBA00023125"/>
    </source>
</evidence>
<evidence type="ECO:0000256" key="5">
    <source>
        <dbReference type="PROSITE-ProRule" id="PRU00108"/>
    </source>
</evidence>
<organism evidence="9 10">
    <name type="scientific">Vanessa tameamea</name>
    <name type="common">Kamehameha butterfly</name>
    <dbReference type="NCBI Taxonomy" id="334116"/>
    <lineage>
        <taxon>Eukaryota</taxon>
        <taxon>Metazoa</taxon>
        <taxon>Ecdysozoa</taxon>
        <taxon>Arthropoda</taxon>
        <taxon>Hexapoda</taxon>
        <taxon>Insecta</taxon>
        <taxon>Pterygota</taxon>
        <taxon>Neoptera</taxon>
        <taxon>Endopterygota</taxon>
        <taxon>Lepidoptera</taxon>
        <taxon>Glossata</taxon>
        <taxon>Ditrysia</taxon>
        <taxon>Papilionoidea</taxon>
        <taxon>Nymphalidae</taxon>
        <taxon>Nymphalinae</taxon>
        <taxon>Vanessa</taxon>
    </lineage>
</organism>
<evidence type="ECO:0000256" key="4">
    <source>
        <dbReference type="ARBA" id="ARBA00023242"/>
    </source>
</evidence>
<dbReference type="GeneID" id="113393106"/>
<feature type="compositionally biased region" description="Polar residues" evidence="7">
    <location>
        <begin position="1"/>
        <end position="14"/>
    </location>
</feature>
<evidence type="ECO:0000256" key="7">
    <source>
        <dbReference type="SAM" id="MobiDB-lite"/>
    </source>
</evidence>
<dbReference type="PROSITE" id="PS50071">
    <property type="entry name" value="HOMEOBOX_2"/>
    <property type="match status" value="1"/>
</dbReference>
<dbReference type="SUPFAM" id="SSF46689">
    <property type="entry name" value="Homeodomain-like"/>
    <property type="match status" value="1"/>
</dbReference>
<dbReference type="Gene3D" id="1.10.10.60">
    <property type="entry name" value="Homeodomain-like"/>
    <property type="match status" value="1"/>
</dbReference>
<evidence type="ECO:0000313" key="9">
    <source>
        <dbReference type="Proteomes" id="UP001652626"/>
    </source>
</evidence>
<keyword evidence="3 5" id="KW-0371">Homeobox</keyword>
<evidence type="ECO:0000256" key="1">
    <source>
        <dbReference type="ARBA" id="ARBA00004123"/>
    </source>
</evidence>
<dbReference type="GO" id="GO:0045944">
    <property type="term" value="P:positive regulation of transcription by RNA polymerase II"/>
    <property type="evidence" value="ECO:0007669"/>
    <property type="project" value="UniProtKB-ARBA"/>
</dbReference>
<feature type="region of interest" description="Disordered" evidence="7">
    <location>
        <begin position="212"/>
        <end position="231"/>
    </location>
</feature>
<reference evidence="10" key="1">
    <citation type="submission" date="2025-08" db="UniProtKB">
        <authorList>
            <consortium name="RefSeq"/>
        </authorList>
    </citation>
    <scope>IDENTIFICATION</scope>
    <source>
        <tissue evidence="10">Whole body</tissue>
    </source>
</reference>
<dbReference type="GO" id="GO:0000981">
    <property type="term" value="F:DNA-binding transcription factor activity, RNA polymerase II-specific"/>
    <property type="evidence" value="ECO:0007669"/>
    <property type="project" value="InterPro"/>
</dbReference>
<gene>
    <name evidence="10" type="primary">LOC113393106</name>
</gene>
<keyword evidence="4 5" id="KW-0539">Nucleus</keyword>
<dbReference type="OrthoDB" id="6159439at2759"/>
<evidence type="ECO:0000256" key="6">
    <source>
        <dbReference type="RuleBase" id="RU000682"/>
    </source>
</evidence>
<dbReference type="RefSeq" id="XP_026485602.2">
    <property type="nucleotide sequence ID" value="XM_026629817.2"/>
</dbReference>
<dbReference type="PRINTS" id="PR00024">
    <property type="entry name" value="HOMEOBOX"/>
</dbReference>
<name>A0A8B8HLK9_VANTA</name>
<protein>
    <submittedName>
        <fullName evidence="10">Pituitary homeobox 2-like</fullName>
    </submittedName>
</protein>
<dbReference type="InterPro" id="IPR017970">
    <property type="entry name" value="Homeobox_CS"/>
</dbReference>
<feature type="domain" description="Homeobox" evidence="8">
    <location>
        <begin position="155"/>
        <end position="215"/>
    </location>
</feature>